<dbReference type="GO" id="GO:0006364">
    <property type="term" value="P:rRNA processing"/>
    <property type="evidence" value="ECO:0007669"/>
    <property type="project" value="UniProtKB-UniRule"/>
</dbReference>
<keyword evidence="2 5" id="KW-0690">Ribosome biogenesis</keyword>
<evidence type="ECO:0000259" key="6">
    <source>
        <dbReference type="Pfam" id="PF01782"/>
    </source>
</evidence>
<evidence type="ECO:0000256" key="3">
    <source>
        <dbReference type="ARBA" id="ARBA00022552"/>
    </source>
</evidence>
<keyword evidence="4 5" id="KW-0143">Chaperone</keyword>
<dbReference type="InterPro" id="IPR002676">
    <property type="entry name" value="RimM_N"/>
</dbReference>
<dbReference type="InterPro" id="IPR011961">
    <property type="entry name" value="RimM"/>
</dbReference>
<dbReference type="InterPro" id="IPR011033">
    <property type="entry name" value="PRC_barrel-like_sf"/>
</dbReference>
<evidence type="ECO:0000313" key="8">
    <source>
        <dbReference type="Proteomes" id="UP000886861"/>
    </source>
</evidence>
<accession>A0A9D1NDZ0</accession>
<dbReference type="SUPFAM" id="SSF50346">
    <property type="entry name" value="PRC-barrel domain"/>
    <property type="match status" value="1"/>
</dbReference>
<feature type="domain" description="RimM N-terminal" evidence="6">
    <location>
        <begin position="5"/>
        <end position="81"/>
    </location>
</feature>
<comment type="similarity">
    <text evidence="5">Belongs to the RimM family.</text>
</comment>
<dbReference type="AlphaFoldDB" id="A0A9D1NDZ0"/>
<dbReference type="PANTHER" id="PTHR33692">
    <property type="entry name" value="RIBOSOME MATURATION FACTOR RIMM"/>
    <property type="match status" value="1"/>
</dbReference>
<reference evidence="7" key="2">
    <citation type="journal article" date="2021" name="PeerJ">
        <title>Extensive microbial diversity within the chicken gut microbiome revealed by metagenomics and culture.</title>
        <authorList>
            <person name="Gilroy R."/>
            <person name="Ravi A."/>
            <person name="Getino M."/>
            <person name="Pursley I."/>
            <person name="Horton D.L."/>
            <person name="Alikhan N.F."/>
            <person name="Baker D."/>
            <person name="Gharbi K."/>
            <person name="Hall N."/>
            <person name="Watson M."/>
            <person name="Adriaenssens E.M."/>
            <person name="Foster-Nyarko E."/>
            <person name="Jarju S."/>
            <person name="Secka A."/>
            <person name="Antonio M."/>
            <person name="Oren A."/>
            <person name="Chaudhuri R.R."/>
            <person name="La Ragione R."/>
            <person name="Hildebrand F."/>
            <person name="Pallen M.J."/>
        </authorList>
    </citation>
    <scope>NUCLEOTIDE SEQUENCE</scope>
    <source>
        <strain evidence="7">CHK186-9395</strain>
    </source>
</reference>
<comment type="subcellular location">
    <subcellularLocation>
        <location evidence="5">Cytoplasm</location>
    </subcellularLocation>
</comment>
<comment type="domain">
    <text evidence="5">The PRC barrel domain binds ribosomal protein uS19.</text>
</comment>
<reference evidence="7" key="1">
    <citation type="submission" date="2020-10" db="EMBL/GenBank/DDBJ databases">
        <authorList>
            <person name="Gilroy R."/>
        </authorList>
    </citation>
    <scope>NUCLEOTIDE SEQUENCE</scope>
    <source>
        <strain evidence="7">CHK186-9395</strain>
    </source>
</reference>
<keyword evidence="3 5" id="KW-0698">rRNA processing</keyword>
<dbReference type="NCBIfam" id="TIGR02273">
    <property type="entry name" value="16S_RimM"/>
    <property type="match status" value="1"/>
</dbReference>
<protein>
    <recommendedName>
        <fullName evidence="5">Ribosome maturation factor RimM</fullName>
    </recommendedName>
</protein>
<dbReference type="GO" id="GO:0005737">
    <property type="term" value="C:cytoplasm"/>
    <property type="evidence" value="ECO:0007669"/>
    <property type="project" value="UniProtKB-SubCell"/>
</dbReference>
<comment type="caution">
    <text evidence="7">The sequence shown here is derived from an EMBL/GenBank/DDBJ whole genome shotgun (WGS) entry which is preliminary data.</text>
</comment>
<dbReference type="GO" id="GO:0043022">
    <property type="term" value="F:ribosome binding"/>
    <property type="evidence" value="ECO:0007669"/>
    <property type="project" value="InterPro"/>
</dbReference>
<sequence length="163" mass="18535">MEKICIAKILKPQGIKGELKCKPFTDENFFQNLKEVFIHDKRFDVLSSVYRFGYVYITLNGVNSRNDAEKFRNLDIYADRSIFEEAILVSDLENCTVLDEFSNTLGKVTGVEQYGSADILNITLNSGKTCSIAVTSGLILKVLPKEKLLILNRQIFDEQKIED</sequence>
<evidence type="ECO:0000256" key="2">
    <source>
        <dbReference type="ARBA" id="ARBA00022517"/>
    </source>
</evidence>
<comment type="function">
    <text evidence="5">An accessory protein needed during the final step in the assembly of 30S ribosomal subunit, possibly for assembly of the head region. Essential for efficient processing of 16S rRNA. May be needed both before and after RbfA during the maturation of 16S rRNA. It has affinity for free ribosomal 30S subunits but not for 70S ribosomes.</text>
</comment>
<gene>
    <name evidence="5 7" type="primary">rimM</name>
    <name evidence="7" type="ORF">IAA62_02205</name>
</gene>
<comment type="subunit">
    <text evidence="5">Binds ribosomal protein uS19.</text>
</comment>
<dbReference type="InterPro" id="IPR009000">
    <property type="entry name" value="Transl_B-barrel_sf"/>
</dbReference>
<name>A0A9D1NDZ0_9FIRM</name>
<proteinExistence type="inferred from homology"/>
<dbReference type="GO" id="GO:0005840">
    <property type="term" value="C:ribosome"/>
    <property type="evidence" value="ECO:0007669"/>
    <property type="project" value="InterPro"/>
</dbReference>
<evidence type="ECO:0000256" key="4">
    <source>
        <dbReference type="ARBA" id="ARBA00023186"/>
    </source>
</evidence>
<dbReference type="GO" id="GO:0042274">
    <property type="term" value="P:ribosomal small subunit biogenesis"/>
    <property type="evidence" value="ECO:0007669"/>
    <property type="project" value="UniProtKB-UniRule"/>
</dbReference>
<dbReference type="HAMAP" id="MF_00014">
    <property type="entry name" value="Ribosome_mat_RimM"/>
    <property type="match status" value="1"/>
</dbReference>
<organism evidence="7 8">
    <name type="scientific">Candidatus Caccopulliclostridium gallistercoris</name>
    <dbReference type="NCBI Taxonomy" id="2840719"/>
    <lineage>
        <taxon>Bacteria</taxon>
        <taxon>Bacillati</taxon>
        <taxon>Bacillota</taxon>
        <taxon>Clostridia</taxon>
        <taxon>Candidatus Caccopulliclostridium</taxon>
    </lineage>
</organism>
<evidence type="ECO:0000256" key="5">
    <source>
        <dbReference type="HAMAP-Rule" id="MF_00014"/>
    </source>
</evidence>
<keyword evidence="1 5" id="KW-0963">Cytoplasm</keyword>
<dbReference type="Gene3D" id="2.40.30.60">
    <property type="entry name" value="RimM"/>
    <property type="match status" value="1"/>
</dbReference>
<dbReference type="Proteomes" id="UP000886861">
    <property type="component" value="Unassembled WGS sequence"/>
</dbReference>
<evidence type="ECO:0000256" key="1">
    <source>
        <dbReference type="ARBA" id="ARBA00022490"/>
    </source>
</evidence>
<dbReference type="Gene3D" id="2.30.30.240">
    <property type="entry name" value="PRC-barrel domain"/>
    <property type="match status" value="1"/>
</dbReference>
<dbReference type="PANTHER" id="PTHR33692:SF1">
    <property type="entry name" value="RIBOSOME MATURATION FACTOR RIMM"/>
    <property type="match status" value="1"/>
</dbReference>
<dbReference type="Pfam" id="PF01782">
    <property type="entry name" value="RimM"/>
    <property type="match status" value="1"/>
</dbReference>
<dbReference type="EMBL" id="DVOJ01000007">
    <property type="protein sequence ID" value="HIV01352.1"/>
    <property type="molecule type" value="Genomic_DNA"/>
</dbReference>
<dbReference type="InterPro" id="IPR036976">
    <property type="entry name" value="RimM_N_sf"/>
</dbReference>
<dbReference type="SUPFAM" id="SSF50447">
    <property type="entry name" value="Translation proteins"/>
    <property type="match status" value="1"/>
</dbReference>
<evidence type="ECO:0000313" key="7">
    <source>
        <dbReference type="EMBL" id="HIV01352.1"/>
    </source>
</evidence>